<protein>
    <submittedName>
        <fullName evidence="1">Ornithine cyclodeaminase</fullName>
        <ecNumber evidence="1">4.3.1.12</ecNumber>
    </submittedName>
</protein>
<dbReference type="Gene3D" id="3.40.50.720">
    <property type="entry name" value="NAD(P)-binding Rossmann-like Domain"/>
    <property type="match status" value="1"/>
</dbReference>
<dbReference type="InterPro" id="IPR036291">
    <property type="entry name" value="NAD(P)-bd_dom_sf"/>
</dbReference>
<dbReference type="SUPFAM" id="SSF51735">
    <property type="entry name" value="NAD(P)-binding Rossmann-fold domains"/>
    <property type="match status" value="1"/>
</dbReference>
<dbReference type="EC" id="4.3.1.12" evidence="1"/>
<accession>G4RNY4</accession>
<reference evidence="1 2" key="1">
    <citation type="journal article" date="2011" name="PLoS ONE">
        <title>The complete genome sequence of Thermoproteus tenax: a physiologically versatile member of the Crenarchaeota.</title>
        <authorList>
            <person name="Siebers B."/>
            <person name="Zaparty M."/>
            <person name="Raddatz G."/>
            <person name="Tjaden B."/>
            <person name="Albers S.V."/>
            <person name="Bell S.D."/>
            <person name="Blombach F."/>
            <person name="Kletzin A."/>
            <person name="Kyrpides N."/>
            <person name="Lanz C."/>
            <person name="Plagens A."/>
            <person name="Rampp M."/>
            <person name="Rosinus A."/>
            <person name="von Jan M."/>
            <person name="Makarova K.S."/>
            <person name="Klenk H.P."/>
            <person name="Schuster S.C."/>
            <person name="Hensel R."/>
        </authorList>
    </citation>
    <scope>NUCLEOTIDE SEQUENCE [LARGE SCALE GENOMIC DNA]</scope>
    <source>
        <strain evidence="2">ATCC 35583 / DSM 2078 / JCM 9277 / NBRC 100435 / Kra 1</strain>
    </source>
</reference>
<dbReference type="eggNOG" id="arCOG01035">
    <property type="taxonomic scope" value="Archaea"/>
</dbReference>
<dbReference type="GO" id="GO:0005737">
    <property type="term" value="C:cytoplasm"/>
    <property type="evidence" value="ECO:0007669"/>
    <property type="project" value="TreeGrafter"/>
</dbReference>
<dbReference type="KEGG" id="ttn:TTX_0618"/>
<organism evidence="1 2">
    <name type="scientific">Thermoproteus tenax (strain ATCC 35583 / DSM 2078 / JCM 9277 / NBRC 100435 / Kra 1)</name>
    <dbReference type="NCBI Taxonomy" id="768679"/>
    <lineage>
        <taxon>Archaea</taxon>
        <taxon>Thermoproteota</taxon>
        <taxon>Thermoprotei</taxon>
        <taxon>Thermoproteales</taxon>
        <taxon>Thermoproteaceae</taxon>
        <taxon>Thermoproteus</taxon>
    </lineage>
</organism>
<dbReference type="PANTHER" id="PTHR13812">
    <property type="entry name" value="KETIMINE REDUCTASE MU-CRYSTALLIN"/>
    <property type="match status" value="1"/>
</dbReference>
<dbReference type="Proteomes" id="UP000002654">
    <property type="component" value="Chromosome"/>
</dbReference>
<dbReference type="AlphaFoldDB" id="G4RNY4"/>
<dbReference type="InterPro" id="IPR023401">
    <property type="entry name" value="ODC_N"/>
</dbReference>
<keyword evidence="2" id="KW-1185">Reference proteome</keyword>
<dbReference type="RefSeq" id="WP_014126535.1">
    <property type="nucleotide sequence ID" value="NC_016070.1"/>
</dbReference>
<dbReference type="OrthoDB" id="21421at2157"/>
<proteinExistence type="predicted"/>
<dbReference type="Pfam" id="PF02423">
    <property type="entry name" value="OCD_Mu_crystall"/>
    <property type="match status" value="1"/>
</dbReference>
<dbReference type="STRING" id="768679.TTX_0618"/>
<dbReference type="PaxDb" id="768679-TTX_0618"/>
<dbReference type="PANTHER" id="PTHR13812:SF19">
    <property type="entry name" value="KETIMINE REDUCTASE MU-CRYSTALLIN"/>
    <property type="match status" value="1"/>
</dbReference>
<dbReference type="InterPro" id="IPR003462">
    <property type="entry name" value="ODC_Mu_crystall"/>
</dbReference>
<gene>
    <name evidence="1" type="primary">ocd</name>
    <name evidence="1" type="ordered locus">TTX_0618</name>
</gene>
<dbReference type="PIRSF" id="PIRSF001439">
    <property type="entry name" value="CryM"/>
    <property type="match status" value="1"/>
</dbReference>
<evidence type="ECO:0000313" key="2">
    <source>
        <dbReference type="Proteomes" id="UP000002654"/>
    </source>
</evidence>
<dbReference type="Gene3D" id="3.30.1780.10">
    <property type="entry name" value="ornithine cyclodeaminase, domain 1"/>
    <property type="match status" value="1"/>
</dbReference>
<dbReference type="GeneID" id="11263614"/>
<evidence type="ECO:0000313" key="1">
    <source>
        <dbReference type="EMBL" id="CCC81278.1"/>
    </source>
</evidence>
<keyword evidence="1" id="KW-0456">Lyase</keyword>
<name>G4RNY4_THETK</name>
<dbReference type="GO" id="GO:0008473">
    <property type="term" value="F:ornithine cyclodeaminase activity"/>
    <property type="evidence" value="ECO:0007669"/>
    <property type="project" value="UniProtKB-EC"/>
</dbReference>
<dbReference type="HOGENOM" id="CLU_042088_2_1_2"/>
<dbReference type="EMBL" id="FN869859">
    <property type="protein sequence ID" value="CCC81278.1"/>
    <property type="molecule type" value="Genomic_DNA"/>
</dbReference>
<dbReference type="PATRIC" id="fig|768679.9.peg.631"/>
<sequence>MALLISERDVNELLSFRDAINAVEDAFRLMAEGQAVNLPRRRAITKGAVLHTLQGIVLGSYNVAGLKTYLSTRGGSRFVVLLFDVASGELLAIIEADRLGQIRTGAASAVATKYMARPNSRTLGIVGSGRQARAQFEALAELMRPALVKIYSRTPGHAILFAEMVKSRGYEATVAESYAEVADVDVLCTATNSQEPFIRGEHLKPGIHINAVGSNWAHRAELAPDAVAKADIIAVDDVVQAREEAGDLIQANALERAVPLSDIVAGKARGRSNEYSITIFKSMGIAVEDLVVAKRVYERALRAGMGREIPFSGRWPS</sequence>